<dbReference type="EMBL" id="LJCR01000524">
    <property type="protein sequence ID" value="KPV52502.1"/>
    <property type="molecule type" value="Genomic_DNA"/>
</dbReference>
<dbReference type="PROSITE" id="PS51892">
    <property type="entry name" value="SUBTILASE"/>
    <property type="match status" value="1"/>
</dbReference>
<feature type="active site" description="Charge relay system" evidence="7">
    <location>
        <position position="139"/>
    </location>
</feature>
<evidence type="ECO:0000256" key="8">
    <source>
        <dbReference type="RuleBase" id="RU003355"/>
    </source>
</evidence>
<dbReference type="InterPro" id="IPR023828">
    <property type="entry name" value="Peptidase_S8_Ser-AS"/>
</dbReference>
<feature type="domain" description="Peptidase S8/S53" evidence="9">
    <location>
        <begin position="131"/>
        <end position="380"/>
    </location>
</feature>
<evidence type="ECO:0000259" key="9">
    <source>
        <dbReference type="Pfam" id="PF00082"/>
    </source>
</evidence>
<evidence type="ECO:0000256" key="7">
    <source>
        <dbReference type="PROSITE-ProRule" id="PRU01240"/>
    </source>
</evidence>
<dbReference type="Gene3D" id="2.60.40.1120">
    <property type="entry name" value="Carboxypeptidase-like, regulatory domain"/>
    <property type="match status" value="1"/>
</dbReference>
<dbReference type="InterPro" id="IPR034084">
    <property type="entry name" value="Thermitase-like_dom"/>
</dbReference>
<dbReference type="InterPro" id="IPR023827">
    <property type="entry name" value="Peptidase_S8_Asp-AS"/>
</dbReference>
<protein>
    <submittedName>
        <fullName evidence="10">Peptidase S8</fullName>
    </submittedName>
</protein>
<accession>A0A0P9HD40</accession>
<evidence type="ECO:0000256" key="5">
    <source>
        <dbReference type="ARBA" id="ARBA00022801"/>
    </source>
</evidence>
<proteinExistence type="inferred from homology"/>
<dbReference type="InterPro" id="IPR036852">
    <property type="entry name" value="Peptidase_S8/S53_dom_sf"/>
</dbReference>
<sequence length="682" mass="71793">MLPAAAGATPQLQPGTVAGELILKLQPGASLTEAGRALGTDVDVLNALLRSSGASGAQELGAKSNTYRVRVGASTNIGRLIAALAHQPGVAYAEANHMRTAMRAPNDPVITQQWALRDIHAYEAWDITTGGNITIALLDTGVSRSHPDLSGKLLQGYDFYNNDNDPSDDEGHGTYTAGVAAASSDNGTGIAGICWGCKILPVKVLGSRGQGDDATIAQGIRWAVDQGSRIISMSLGGPEDTDVMREAVQYAHDRNALIIAASGNGQAEGNAPNYPAAYPSVLAVSATNSNDGVTGFSTTGSFVDIAAPGVGLWSTIWRPDQGDSYGVENGTSASCPHVAGAAALALTLRPELNADQLAELLELGADDQGAPGKDPEYGYGRLNLLRTVQLAADPNILGRSAIQGVVTGGQNGQPTTVSLSSGQQAQPDGTGFYRFDNLPAGAYTVTVSGAGGVANAQQAWLSGTPLSVATLNFSFAPDASQSFAPVGTPSDGAAYFPETGHTLRGTFLNYWNKHGGLPIFGYPTSEEFTERGEDGRDYTVQYFERHRFELHPENAPPYNVLLSRLGDAILQLGGRSWYDFPKTAAKPGCVFFEATGHSLCEPFLSYWRTHGLELDGRAGKTYAESLALFGAPISEPQVETLSDGQSYIVQWFERARFESHGDAGVLLGLLSNELTGARGWRR</sequence>
<dbReference type="Proteomes" id="UP000050509">
    <property type="component" value="Unassembled WGS sequence"/>
</dbReference>
<comment type="subcellular location">
    <subcellularLocation>
        <location evidence="1">Secreted</location>
    </subcellularLocation>
</comment>
<dbReference type="InterPro" id="IPR013784">
    <property type="entry name" value="Carb-bd-like_fold"/>
</dbReference>
<dbReference type="GO" id="GO:0005576">
    <property type="term" value="C:extracellular region"/>
    <property type="evidence" value="ECO:0007669"/>
    <property type="project" value="UniProtKB-SubCell"/>
</dbReference>
<dbReference type="PROSITE" id="PS00136">
    <property type="entry name" value="SUBTILASE_ASP"/>
    <property type="match status" value="1"/>
</dbReference>
<dbReference type="PANTHER" id="PTHR43399:SF4">
    <property type="entry name" value="CELL WALL-ASSOCIATED PROTEASE"/>
    <property type="match status" value="1"/>
</dbReference>
<gene>
    <name evidence="10" type="ORF">SE17_15125</name>
</gene>
<dbReference type="PROSITE" id="PS00138">
    <property type="entry name" value="SUBTILASE_SER"/>
    <property type="match status" value="1"/>
</dbReference>
<keyword evidence="6 7" id="KW-0720">Serine protease</keyword>
<dbReference type="AlphaFoldDB" id="A0A0P9HD40"/>
<feature type="active site" description="Charge relay system" evidence="7">
    <location>
        <position position="332"/>
    </location>
</feature>
<evidence type="ECO:0000313" key="10">
    <source>
        <dbReference type="EMBL" id="KPV52502.1"/>
    </source>
</evidence>
<dbReference type="PATRIC" id="fig|186479.3.peg.8826"/>
<dbReference type="PANTHER" id="PTHR43399">
    <property type="entry name" value="SUBTILISIN-RELATED"/>
    <property type="match status" value="1"/>
</dbReference>
<evidence type="ECO:0000256" key="3">
    <source>
        <dbReference type="ARBA" id="ARBA00022525"/>
    </source>
</evidence>
<evidence type="ECO:0000256" key="1">
    <source>
        <dbReference type="ARBA" id="ARBA00004613"/>
    </source>
</evidence>
<dbReference type="PRINTS" id="PR00723">
    <property type="entry name" value="SUBTILISIN"/>
</dbReference>
<dbReference type="Gene3D" id="3.40.50.200">
    <property type="entry name" value="Peptidase S8/S53 domain"/>
    <property type="match status" value="1"/>
</dbReference>
<name>A0A0P9HD40_9CHLR</name>
<organism evidence="10 11">
    <name type="scientific">Kouleothrix aurantiaca</name>
    <dbReference type="NCBI Taxonomy" id="186479"/>
    <lineage>
        <taxon>Bacteria</taxon>
        <taxon>Bacillati</taxon>
        <taxon>Chloroflexota</taxon>
        <taxon>Chloroflexia</taxon>
        <taxon>Chloroflexales</taxon>
        <taxon>Roseiflexineae</taxon>
        <taxon>Roseiflexaceae</taxon>
        <taxon>Kouleothrix</taxon>
    </lineage>
</organism>
<keyword evidence="4 7" id="KW-0645">Protease</keyword>
<dbReference type="GO" id="GO:0004252">
    <property type="term" value="F:serine-type endopeptidase activity"/>
    <property type="evidence" value="ECO:0007669"/>
    <property type="project" value="UniProtKB-UniRule"/>
</dbReference>
<evidence type="ECO:0000313" key="11">
    <source>
        <dbReference type="Proteomes" id="UP000050509"/>
    </source>
</evidence>
<keyword evidence="5 7" id="KW-0378">Hydrolase</keyword>
<dbReference type="InterPro" id="IPR051048">
    <property type="entry name" value="Peptidase_S8/S53_subtilisin"/>
</dbReference>
<evidence type="ECO:0000256" key="4">
    <source>
        <dbReference type="ARBA" id="ARBA00022670"/>
    </source>
</evidence>
<dbReference type="InterPro" id="IPR000209">
    <property type="entry name" value="Peptidase_S8/S53_dom"/>
</dbReference>
<evidence type="ECO:0000256" key="2">
    <source>
        <dbReference type="ARBA" id="ARBA00011073"/>
    </source>
</evidence>
<dbReference type="SUPFAM" id="SSF49452">
    <property type="entry name" value="Starch-binding domain-like"/>
    <property type="match status" value="1"/>
</dbReference>
<reference evidence="10 11" key="1">
    <citation type="submission" date="2015-09" db="EMBL/GenBank/DDBJ databases">
        <title>Draft genome sequence of Kouleothrix aurantiaca JCM 19913.</title>
        <authorList>
            <person name="Hemp J."/>
        </authorList>
    </citation>
    <scope>NUCLEOTIDE SEQUENCE [LARGE SCALE GENOMIC DNA]</scope>
    <source>
        <strain evidence="10 11">COM-B</strain>
    </source>
</reference>
<keyword evidence="11" id="KW-1185">Reference proteome</keyword>
<dbReference type="CDD" id="cd07484">
    <property type="entry name" value="Peptidases_S8_Thermitase_like"/>
    <property type="match status" value="1"/>
</dbReference>
<comment type="similarity">
    <text evidence="2 7 8">Belongs to the peptidase S8 family.</text>
</comment>
<keyword evidence="3" id="KW-0964">Secreted</keyword>
<dbReference type="GO" id="GO:0030246">
    <property type="term" value="F:carbohydrate binding"/>
    <property type="evidence" value="ECO:0007669"/>
    <property type="project" value="InterPro"/>
</dbReference>
<comment type="caution">
    <text evidence="10">The sequence shown here is derived from an EMBL/GenBank/DDBJ whole genome shotgun (WGS) entry which is preliminary data.</text>
</comment>
<dbReference type="SUPFAM" id="SSF52743">
    <property type="entry name" value="Subtilisin-like"/>
    <property type="match status" value="1"/>
</dbReference>
<dbReference type="InterPro" id="IPR015500">
    <property type="entry name" value="Peptidase_S8_subtilisin-rel"/>
</dbReference>
<feature type="active site" description="Charge relay system" evidence="7">
    <location>
        <position position="172"/>
    </location>
</feature>
<dbReference type="Pfam" id="PF00082">
    <property type="entry name" value="Peptidase_S8"/>
    <property type="match status" value="1"/>
</dbReference>
<dbReference type="GO" id="GO:0006508">
    <property type="term" value="P:proteolysis"/>
    <property type="evidence" value="ECO:0007669"/>
    <property type="project" value="UniProtKB-KW"/>
</dbReference>
<evidence type="ECO:0000256" key="6">
    <source>
        <dbReference type="ARBA" id="ARBA00022825"/>
    </source>
</evidence>